<keyword evidence="3" id="KW-0964">Secreted</keyword>
<dbReference type="InterPro" id="IPR036908">
    <property type="entry name" value="RlpA-like_sf"/>
</dbReference>
<dbReference type="AlphaFoldDB" id="A0A4U0X1B1"/>
<comment type="caution">
    <text evidence="5">The sequence shown here is derived from an EMBL/GenBank/DDBJ whole genome shotgun (WGS) entry which is preliminary data.</text>
</comment>
<evidence type="ECO:0000256" key="3">
    <source>
        <dbReference type="ARBA" id="ARBA00022525"/>
    </source>
</evidence>
<accession>A0A4U0X1B1</accession>
<dbReference type="CDD" id="cd22778">
    <property type="entry name" value="DPBB_CEPL-like"/>
    <property type="match status" value="1"/>
</dbReference>
<evidence type="ECO:0000256" key="1">
    <source>
        <dbReference type="ARBA" id="ARBA00004613"/>
    </source>
</evidence>
<evidence type="ECO:0000313" key="5">
    <source>
        <dbReference type="EMBL" id="TKA68733.1"/>
    </source>
</evidence>
<gene>
    <name evidence="5" type="ORF">B0A49_06688</name>
</gene>
<evidence type="ECO:0000256" key="2">
    <source>
        <dbReference type="ARBA" id="ARBA00010421"/>
    </source>
</evidence>
<dbReference type="GO" id="GO:0005576">
    <property type="term" value="C:extracellular region"/>
    <property type="evidence" value="ECO:0007669"/>
    <property type="project" value="UniProtKB-SubCell"/>
</dbReference>
<dbReference type="SUPFAM" id="SSF50685">
    <property type="entry name" value="Barwin-like endoglucanases"/>
    <property type="match status" value="1"/>
</dbReference>
<evidence type="ECO:0000313" key="6">
    <source>
        <dbReference type="Proteomes" id="UP000308768"/>
    </source>
</evidence>
<feature type="compositionally biased region" description="Polar residues" evidence="4">
    <location>
        <begin position="27"/>
        <end position="38"/>
    </location>
</feature>
<dbReference type="OrthoDB" id="3941579at2759"/>
<proteinExistence type="inferred from homology"/>
<sequence length="443" mass="46607">ELPGTETIAGKKVQDPSAGKSNAGEPGNSTVGKGQNNPGAEIWGVEDKDAPQPHLKISASPLLPTTSTMHGLLTLALALVALLLLPTTLATSATLHDYPSMSAAAFSNNPPFCAVPWASLDLSRVVAFGLAGPADCGRCLRVCGVAGCADLLVVDRCTVRQGHLDISTGAGMRIVGDTTGVWGVSVEEVDAENCRGVWSGRMFFDWDSPMGKMGDARLVGRDVPAASPRRMEGVQLGPEPAVMEPSAPLPEKMLLSFPRTTSTPSSPSSAPTDAVLTPPTTTPDKTTRAAPASLATTPFRDVSESMQILPNLFKSVARALRPEPLRAALSSGARVAPPFTAPSTDDDDEELKRAGDASRNPLRRVLDTRPSLPNPLRRVLDGEPDGGPHGRGEGGDGMHGWPVPLEPVMRKEAVATSGAAGLGRRNVFARLRVGWRWRGLRRG</sequence>
<comment type="similarity">
    <text evidence="2">Belongs to the cerato-platanin family.</text>
</comment>
<feature type="region of interest" description="Disordered" evidence="4">
    <location>
        <begin position="257"/>
        <end position="291"/>
    </location>
</feature>
<feature type="region of interest" description="Disordered" evidence="4">
    <location>
        <begin position="1"/>
        <end position="46"/>
    </location>
</feature>
<keyword evidence="6" id="KW-1185">Reference proteome</keyword>
<feature type="non-terminal residue" evidence="5">
    <location>
        <position position="1"/>
    </location>
</feature>
<protein>
    <submittedName>
        <fullName evidence="5">Uncharacterized protein</fullName>
    </submittedName>
</protein>
<comment type="subcellular location">
    <subcellularLocation>
        <location evidence="1">Secreted</location>
    </subcellularLocation>
</comment>
<feature type="compositionally biased region" description="Basic and acidic residues" evidence="4">
    <location>
        <begin position="378"/>
        <end position="396"/>
    </location>
</feature>
<reference evidence="5 6" key="1">
    <citation type="submission" date="2017-03" db="EMBL/GenBank/DDBJ databases">
        <title>Genomes of endolithic fungi from Antarctica.</title>
        <authorList>
            <person name="Coleine C."/>
            <person name="Masonjones S."/>
            <person name="Stajich J.E."/>
        </authorList>
    </citation>
    <scope>NUCLEOTIDE SEQUENCE [LARGE SCALE GENOMIC DNA]</scope>
    <source>
        <strain evidence="5 6">CCFEE 5187</strain>
    </source>
</reference>
<organism evidence="5 6">
    <name type="scientific">Cryomyces minteri</name>
    <dbReference type="NCBI Taxonomy" id="331657"/>
    <lineage>
        <taxon>Eukaryota</taxon>
        <taxon>Fungi</taxon>
        <taxon>Dikarya</taxon>
        <taxon>Ascomycota</taxon>
        <taxon>Pezizomycotina</taxon>
        <taxon>Dothideomycetes</taxon>
        <taxon>Dothideomycetes incertae sedis</taxon>
        <taxon>Cryomyces</taxon>
    </lineage>
</organism>
<evidence type="ECO:0000256" key="4">
    <source>
        <dbReference type="SAM" id="MobiDB-lite"/>
    </source>
</evidence>
<dbReference type="Proteomes" id="UP000308768">
    <property type="component" value="Unassembled WGS sequence"/>
</dbReference>
<dbReference type="EMBL" id="NAJN01000790">
    <property type="protein sequence ID" value="TKA68733.1"/>
    <property type="molecule type" value="Genomic_DNA"/>
</dbReference>
<feature type="region of interest" description="Disordered" evidence="4">
    <location>
        <begin position="330"/>
        <end position="404"/>
    </location>
</feature>
<dbReference type="STRING" id="331657.A0A4U0X1B1"/>
<dbReference type="InterPro" id="IPR010829">
    <property type="entry name" value="Cerato-platanin"/>
</dbReference>
<name>A0A4U0X1B1_9PEZI</name>